<keyword evidence="16" id="KW-1185">Reference proteome</keyword>
<evidence type="ECO:0000256" key="4">
    <source>
        <dbReference type="ARBA" id="ARBA00004931"/>
    </source>
</evidence>
<evidence type="ECO:0000256" key="3">
    <source>
        <dbReference type="ARBA" id="ARBA00004824"/>
    </source>
</evidence>
<comment type="catalytic activity">
    <reaction evidence="12">
        <text>L-valine + 2-oxoglutarate = 3-methyl-2-oxobutanoate + L-glutamate</text>
        <dbReference type="Rhea" id="RHEA:24813"/>
        <dbReference type="ChEBI" id="CHEBI:11851"/>
        <dbReference type="ChEBI" id="CHEBI:16810"/>
        <dbReference type="ChEBI" id="CHEBI:29985"/>
        <dbReference type="ChEBI" id="CHEBI:57762"/>
        <dbReference type="EC" id="2.6.1.42"/>
    </reaction>
</comment>
<comment type="pathway">
    <text evidence="4">Amino-acid biosynthesis; L-valine biosynthesis; L-valine from pyruvate: step 4/4.</text>
</comment>
<protein>
    <recommendedName>
        <fullName evidence="8">Branched-chain-amino-acid aminotransferase</fullName>
        <ecNumber evidence="7">2.6.1.42</ecNumber>
    </recommendedName>
</protein>
<keyword evidence="11" id="KW-0663">Pyridoxal phosphate</keyword>
<evidence type="ECO:0000256" key="13">
    <source>
        <dbReference type="ARBA" id="ARBA00048798"/>
    </source>
</evidence>
<evidence type="ECO:0000256" key="5">
    <source>
        <dbReference type="ARBA" id="ARBA00005072"/>
    </source>
</evidence>
<organism evidence="15 16">
    <name type="scientific">Glaciecola siphonariae</name>
    <dbReference type="NCBI Taxonomy" id="521012"/>
    <lineage>
        <taxon>Bacteria</taxon>
        <taxon>Pseudomonadati</taxon>
        <taxon>Pseudomonadota</taxon>
        <taxon>Gammaproteobacteria</taxon>
        <taxon>Alteromonadales</taxon>
        <taxon>Alteromonadaceae</taxon>
        <taxon>Glaciecola</taxon>
    </lineage>
</organism>
<comment type="cofactor">
    <cofactor evidence="1">
        <name>pyridoxal 5'-phosphate</name>
        <dbReference type="ChEBI" id="CHEBI:597326"/>
    </cofactor>
</comment>
<dbReference type="InterPro" id="IPR043132">
    <property type="entry name" value="BCAT-like_C"/>
</dbReference>
<evidence type="ECO:0000256" key="1">
    <source>
        <dbReference type="ARBA" id="ARBA00001933"/>
    </source>
</evidence>
<dbReference type="PANTHER" id="PTHR42825">
    <property type="entry name" value="AMINO ACID AMINOTRANSFERASE"/>
    <property type="match status" value="1"/>
</dbReference>
<evidence type="ECO:0000313" key="15">
    <source>
        <dbReference type="EMBL" id="MFC4700750.1"/>
    </source>
</evidence>
<dbReference type="InterPro" id="IPR033939">
    <property type="entry name" value="BCAT_family"/>
</dbReference>
<dbReference type="PIRSF" id="PIRSF006468">
    <property type="entry name" value="BCAT1"/>
    <property type="match status" value="1"/>
</dbReference>
<comment type="similarity">
    <text evidence="6">Belongs to the class-IV pyridoxal-phosphate-dependent aminotransferase family.</text>
</comment>
<dbReference type="GO" id="GO:0004084">
    <property type="term" value="F:branched-chain-amino-acid transaminase activity"/>
    <property type="evidence" value="ECO:0007669"/>
    <property type="project" value="UniProtKB-EC"/>
</dbReference>
<dbReference type="Pfam" id="PF01063">
    <property type="entry name" value="Aminotran_4"/>
    <property type="match status" value="1"/>
</dbReference>
<dbReference type="CDD" id="cd01557">
    <property type="entry name" value="BCAT_beta_family"/>
    <property type="match status" value="1"/>
</dbReference>
<proteinExistence type="inferred from homology"/>
<dbReference type="NCBIfam" id="TIGR01123">
    <property type="entry name" value="ilvE_II"/>
    <property type="match status" value="1"/>
</dbReference>
<comment type="catalytic activity">
    <reaction evidence="13">
        <text>L-isoleucine + 2-oxoglutarate = (S)-3-methyl-2-oxopentanoate + L-glutamate</text>
        <dbReference type="Rhea" id="RHEA:24801"/>
        <dbReference type="ChEBI" id="CHEBI:16810"/>
        <dbReference type="ChEBI" id="CHEBI:29985"/>
        <dbReference type="ChEBI" id="CHEBI:35146"/>
        <dbReference type="ChEBI" id="CHEBI:58045"/>
        <dbReference type="EC" id="2.6.1.42"/>
    </reaction>
</comment>
<dbReference type="InterPro" id="IPR001544">
    <property type="entry name" value="Aminotrans_IV"/>
</dbReference>
<keyword evidence="9 15" id="KW-0032">Aminotransferase</keyword>
<name>A0ABV9LYQ4_9ALTE</name>
<dbReference type="EC" id="2.6.1.42" evidence="7"/>
<comment type="pathway">
    <text evidence="5">Amino-acid biosynthesis; L-leucine biosynthesis; L-leucine from 3-methyl-2-oxobutanoate: step 4/4.</text>
</comment>
<evidence type="ECO:0000256" key="7">
    <source>
        <dbReference type="ARBA" id="ARBA00013053"/>
    </source>
</evidence>
<dbReference type="RefSeq" id="WP_382408573.1">
    <property type="nucleotide sequence ID" value="NZ_JBHSGU010000005.1"/>
</dbReference>
<evidence type="ECO:0000256" key="11">
    <source>
        <dbReference type="ARBA" id="ARBA00022898"/>
    </source>
</evidence>
<dbReference type="InterPro" id="IPR005786">
    <property type="entry name" value="B_amino_transII"/>
</dbReference>
<evidence type="ECO:0000256" key="14">
    <source>
        <dbReference type="ARBA" id="ARBA00049229"/>
    </source>
</evidence>
<dbReference type="SUPFAM" id="SSF56752">
    <property type="entry name" value="D-aminoacid aminotransferase-like PLP-dependent enzymes"/>
    <property type="match status" value="1"/>
</dbReference>
<evidence type="ECO:0000256" key="12">
    <source>
        <dbReference type="ARBA" id="ARBA00048212"/>
    </source>
</evidence>
<dbReference type="Gene3D" id="3.20.10.10">
    <property type="entry name" value="D-amino Acid Aminotransferase, subunit A, domain 2"/>
    <property type="match status" value="1"/>
</dbReference>
<comment type="caution">
    <text evidence="15">The sequence shown here is derived from an EMBL/GenBank/DDBJ whole genome shotgun (WGS) entry which is preliminary data.</text>
</comment>
<evidence type="ECO:0000256" key="8">
    <source>
        <dbReference type="ARBA" id="ARBA00018179"/>
    </source>
</evidence>
<evidence type="ECO:0000256" key="6">
    <source>
        <dbReference type="ARBA" id="ARBA00009320"/>
    </source>
</evidence>
<comment type="catalytic activity">
    <reaction evidence="14">
        <text>L-leucine + 2-oxoglutarate = 4-methyl-2-oxopentanoate + L-glutamate</text>
        <dbReference type="Rhea" id="RHEA:18321"/>
        <dbReference type="ChEBI" id="CHEBI:16810"/>
        <dbReference type="ChEBI" id="CHEBI:17865"/>
        <dbReference type="ChEBI" id="CHEBI:29985"/>
        <dbReference type="ChEBI" id="CHEBI:57427"/>
        <dbReference type="EC" id="2.6.1.42"/>
    </reaction>
</comment>
<dbReference type="InterPro" id="IPR043131">
    <property type="entry name" value="BCAT-like_N"/>
</dbReference>
<dbReference type="PANTHER" id="PTHR42825:SF2">
    <property type="entry name" value="BRANCHED-CHAIN-AMINO-ACID AMINOTRANSFERASE 3, CHLOROPLASTIC-RELATED"/>
    <property type="match status" value="1"/>
</dbReference>
<dbReference type="InterPro" id="IPR036038">
    <property type="entry name" value="Aminotransferase-like"/>
</dbReference>
<gene>
    <name evidence="15" type="ORF">ACFO4O_11315</name>
</gene>
<sequence length="332" mass="35370">MAAFGTVFMPEMALAKFENGAWSKAEFVSASSLQMHPGAHVLHYSSTCFEGLKAFKHDDGSINIFRMDQNIKRMAQSSRLLNLPKVDGKQLESMILDVVKKYADEVPAPPGSMYIRPTHIGIEPSIGKAAAPSATSLLYVLLSPVGDYFAGGAKPLRLLLADNGMRCAPHMGMIKSGGNYASALGPILEARESANADQILFCPGGDVQETGAANFVLIDGNEIITKQLDSTFLHGVTRSSILTLASDLGMTVSEREISVDELLERAAKPGTEAALSGTAAVLTPVGTLIHEGKERLVGSGEMGATTAKLRSALNKIQWGQAEDTHAWLTKVN</sequence>
<dbReference type="EMBL" id="JBHSGU010000005">
    <property type="protein sequence ID" value="MFC4700750.1"/>
    <property type="molecule type" value="Genomic_DNA"/>
</dbReference>
<accession>A0ABV9LYQ4</accession>
<evidence type="ECO:0000256" key="9">
    <source>
        <dbReference type="ARBA" id="ARBA00022576"/>
    </source>
</evidence>
<dbReference type="NCBIfam" id="NF009897">
    <property type="entry name" value="PRK13357.1"/>
    <property type="match status" value="1"/>
</dbReference>
<comment type="pathway">
    <text evidence="3">Amino-acid biosynthesis; L-isoleucine biosynthesis; L-isoleucine from 2-oxobutanoate: step 4/4.</text>
</comment>
<keyword evidence="10 15" id="KW-0808">Transferase</keyword>
<comment type="function">
    <text evidence="2">Acts on leucine, isoleucine and valine.</text>
</comment>
<evidence type="ECO:0000256" key="10">
    <source>
        <dbReference type="ARBA" id="ARBA00022679"/>
    </source>
</evidence>
<dbReference type="Proteomes" id="UP001595897">
    <property type="component" value="Unassembled WGS sequence"/>
</dbReference>
<dbReference type="Gene3D" id="3.30.470.10">
    <property type="match status" value="1"/>
</dbReference>
<reference evidence="16" key="1">
    <citation type="journal article" date="2019" name="Int. J. Syst. Evol. Microbiol.">
        <title>The Global Catalogue of Microorganisms (GCM) 10K type strain sequencing project: providing services to taxonomists for standard genome sequencing and annotation.</title>
        <authorList>
            <consortium name="The Broad Institute Genomics Platform"/>
            <consortium name="The Broad Institute Genome Sequencing Center for Infectious Disease"/>
            <person name="Wu L."/>
            <person name="Ma J."/>
        </authorList>
    </citation>
    <scope>NUCLEOTIDE SEQUENCE [LARGE SCALE GENOMIC DNA]</scope>
    <source>
        <strain evidence="16">KACC 12507</strain>
    </source>
</reference>
<evidence type="ECO:0000313" key="16">
    <source>
        <dbReference type="Proteomes" id="UP001595897"/>
    </source>
</evidence>
<evidence type="ECO:0000256" key="2">
    <source>
        <dbReference type="ARBA" id="ARBA00003109"/>
    </source>
</evidence>